<dbReference type="PROSITE" id="PS50089">
    <property type="entry name" value="ZF_RING_2"/>
    <property type="match status" value="1"/>
</dbReference>
<feature type="region of interest" description="Disordered" evidence="8">
    <location>
        <begin position="428"/>
        <end position="569"/>
    </location>
</feature>
<dbReference type="GO" id="GO:0005737">
    <property type="term" value="C:cytoplasm"/>
    <property type="evidence" value="ECO:0007669"/>
    <property type="project" value="UniProtKB-SubCell"/>
</dbReference>
<gene>
    <name evidence="9" type="primary">LOC101871266</name>
</gene>
<evidence type="ECO:0000256" key="3">
    <source>
        <dbReference type="ARBA" id="ARBA00022723"/>
    </source>
</evidence>
<dbReference type="InterPro" id="IPR058981">
    <property type="entry name" value="MGRN1/RNF157-like_N"/>
</dbReference>
<dbReference type="Proteomes" id="UP000694405">
    <property type="component" value="Chromosome 11"/>
</dbReference>
<comment type="function">
    <text evidence="7">E3 ubiquitin ligase.</text>
</comment>
<dbReference type="GO" id="GO:0061630">
    <property type="term" value="F:ubiquitin protein ligase activity"/>
    <property type="evidence" value="ECO:0007669"/>
    <property type="project" value="UniProtKB-UniRule"/>
</dbReference>
<feature type="compositionally biased region" description="Polar residues" evidence="8">
    <location>
        <begin position="556"/>
        <end position="566"/>
    </location>
</feature>
<evidence type="ECO:0000256" key="6">
    <source>
        <dbReference type="ARBA" id="ARBA00022833"/>
    </source>
</evidence>
<reference evidence="9" key="1">
    <citation type="submission" date="2020-03" db="EMBL/GenBank/DDBJ databases">
        <title>Melopsittacus undulatus (budgerigar) genome, bMelUnd1, maternal haplotype with Z.</title>
        <authorList>
            <person name="Gedman G."/>
            <person name="Mountcastle J."/>
            <person name="Haase B."/>
            <person name="Formenti G."/>
            <person name="Wright T."/>
            <person name="Apodaca J."/>
            <person name="Pelan S."/>
            <person name="Chow W."/>
            <person name="Rhie A."/>
            <person name="Howe K."/>
            <person name="Fedrigo O."/>
            <person name="Jarvis E.D."/>
        </authorList>
    </citation>
    <scope>NUCLEOTIDE SEQUENCE [LARGE SCALE GENOMIC DNA]</scope>
</reference>
<dbReference type="InterPro" id="IPR045194">
    <property type="entry name" value="MGRN1/RNF157-like"/>
</dbReference>
<dbReference type="GO" id="GO:0016567">
    <property type="term" value="P:protein ubiquitination"/>
    <property type="evidence" value="ECO:0007669"/>
    <property type="project" value="UniProtKB-UniRule"/>
</dbReference>
<dbReference type="PANTHER" id="PTHR22996:SF1">
    <property type="entry name" value="E3 UBIQUITIN LIGASE RNF157"/>
    <property type="match status" value="1"/>
</dbReference>
<dbReference type="Pfam" id="PF13920">
    <property type="entry name" value="zf-C3HC4_3"/>
    <property type="match status" value="1"/>
</dbReference>
<feature type="region of interest" description="Disordered" evidence="8">
    <location>
        <begin position="334"/>
        <end position="355"/>
    </location>
</feature>
<feature type="compositionally biased region" description="Pro residues" evidence="8">
    <location>
        <begin position="659"/>
        <end position="674"/>
    </location>
</feature>
<reference evidence="9" key="3">
    <citation type="submission" date="2025-09" db="UniProtKB">
        <authorList>
            <consortium name="Ensembl"/>
        </authorList>
    </citation>
    <scope>IDENTIFICATION</scope>
</reference>
<sequence>MGALSSRQNAGVEEVDVPANSVYRYPPRSGSYFANHFIMGGEKFDSTHPEGYLFGENSDLNFLGNRPVVFPYAAPPPQEPVKTLRSLINIRKDTLRLVKCSEEVKTPGEEVSKAKVHYNVEFTFDTDARVAITIYYQASEEFQNGVASYIPRDSSLQSETVHYKRGVCQQFCVPSHTIDPSEWSEDELGFDLDREVYPMVVQAVVDEGEGEDGVPCMGLHSDGTFCVKPLKQKQVVDGVSYLLQEIYGIENKYNTQDCKVAEDEVSDNSAECVVCLSDVRDTLILPCRHLCLCNTCADTLRYQANNCPICRLPFRALLQIRAMRKKLGPLSPTGFNPIISSQTSDSEEHSSSEHIPPGYEVVSLLEALNGPLVPSPVPLRRLGEPPGAGPLPCYDGSLPPLRALAPLERIPDCGPPGLKVKRSISKSISQNSSILPEEEDEKSCTESELRVSRRRSPECGATPESENFTLSSSGAIDQSSCTGTPLSSTISSPEEPVSSSLAQSVMSMASSQSQHSQLSTDTVSSMSGSYITPGTEEGEEEEEEGEMLPSPAGASATASDGESTPVESPDINFVSISAEDPSGVNCLNSLPGPRTGAFLGLSCDNNNDLGIAHVKALDNKLCSEACLPGEWPSAEHELGAGGTVPLLPASPQPLASTPPLLPPSPSSPPPPPSGCPHCTRHGTTSRVVCPHWDVPRALQAAMLCPLTRALLVPQPSL</sequence>
<evidence type="ECO:0000256" key="8">
    <source>
        <dbReference type="SAM" id="MobiDB-lite"/>
    </source>
</evidence>
<dbReference type="PANTHER" id="PTHR22996">
    <property type="entry name" value="MAHOGUNIN"/>
    <property type="match status" value="1"/>
</dbReference>
<evidence type="ECO:0000256" key="2">
    <source>
        <dbReference type="ARBA" id="ARBA00022679"/>
    </source>
</evidence>
<dbReference type="SUPFAM" id="SSF57850">
    <property type="entry name" value="RING/U-box"/>
    <property type="match status" value="1"/>
</dbReference>
<dbReference type="AlphaFoldDB" id="A0A8V5HF57"/>
<keyword evidence="6 7" id="KW-0862">Zinc</keyword>
<evidence type="ECO:0000256" key="1">
    <source>
        <dbReference type="ARBA" id="ARBA00000900"/>
    </source>
</evidence>
<accession>A0A8V5HF57</accession>
<reference evidence="9" key="2">
    <citation type="submission" date="2025-08" db="UniProtKB">
        <authorList>
            <consortium name="Ensembl"/>
        </authorList>
    </citation>
    <scope>IDENTIFICATION</scope>
</reference>
<evidence type="ECO:0000256" key="5">
    <source>
        <dbReference type="ARBA" id="ARBA00022786"/>
    </source>
</evidence>
<dbReference type="InterPro" id="IPR001841">
    <property type="entry name" value="Znf_RING"/>
</dbReference>
<keyword evidence="2 7" id="KW-0808">Transferase</keyword>
<evidence type="ECO:0000256" key="4">
    <source>
        <dbReference type="ARBA" id="ARBA00022771"/>
    </source>
</evidence>
<comment type="catalytic activity">
    <reaction evidence="1 7">
        <text>S-ubiquitinyl-[E2 ubiquitin-conjugating enzyme]-L-cysteine + [acceptor protein]-L-lysine = [E2 ubiquitin-conjugating enzyme]-L-cysteine + N(6)-ubiquitinyl-[acceptor protein]-L-lysine.</text>
        <dbReference type="EC" id="2.3.2.27"/>
    </reaction>
</comment>
<evidence type="ECO:0000313" key="9">
    <source>
        <dbReference type="Ensembl" id="ENSMUNP00000027843.1"/>
    </source>
</evidence>
<protein>
    <recommendedName>
        <fullName evidence="7">E3 ubiquitin-protein ligase</fullName>
        <ecNumber evidence="7">2.3.2.27</ecNumber>
    </recommendedName>
    <alternativeName>
        <fullName evidence="7">RING-type E3 ubiquitin transferase</fullName>
    </alternativeName>
</protein>
<dbReference type="InterPro" id="IPR013083">
    <property type="entry name" value="Znf_RING/FYVE/PHD"/>
</dbReference>
<organism evidence="9 10">
    <name type="scientific">Melopsittacus undulatus</name>
    <name type="common">Budgerigar</name>
    <name type="synonym">Psittacus undulatus</name>
    <dbReference type="NCBI Taxonomy" id="13146"/>
    <lineage>
        <taxon>Eukaryota</taxon>
        <taxon>Metazoa</taxon>
        <taxon>Chordata</taxon>
        <taxon>Craniata</taxon>
        <taxon>Vertebrata</taxon>
        <taxon>Euteleostomi</taxon>
        <taxon>Archelosauria</taxon>
        <taxon>Archosauria</taxon>
        <taxon>Dinosauria</taxon>
        <taxon>Saurischia</taxon>
        <taxon>Theropoda</taxon>
        <taxon>Coelurosauria</taxon>
        <taxon>Aves</taxon>
        <taxon>Neognathae</taxon>
        <taxon>Neoaves</taxon>
        <taxon>Telluraves</taxon>
        <taxon>Australaves</taxon>
        <taxon>Psittaciformes</taxon>
        <taxon>Psittaculidae</taxon>
        <taxon>Melopsittacus</taxon>
    </lineage>
</organism>
<feature type="compositionally biased region" description="Basic and acidic residues" evidence="8">
    <location>
        <begin position="442"/>
        <end position="457"/>
    </location>
</feature>
<feature type="region of interest" description="Disordered" evidence="8">
    <location>
        <begin position="639"/>
        <end position="677"/>
    </location>
</feature>
<dbReference type="GO" id="GO:0008270">
    <property type="term" value="F:zinc ion binding"/>
    <property type="evidence" value="ECO:0007669"/>
    <property type="project" value="UniProtKB-KW"/>
</dbReference>
<dbReference type="FunFam" id="3.30.40.10:FF:000013">
    <property type="entry name" value="E3 ubiquitin-protein ligase MGRN1 isoform 1"/>
    <property type="match status" value="1"/>
</dbReference>
<keyword evidence="10" id="KW-1185">Reference proteome</keyword>
<evidence type="ECO:0000313" key="10">
    <source>
        <dbReference type="Proteomes" id="UP000694405"/>
    </source>
</evidence>
<feature type="compositionally biased region" description="Low complexity" evidence="8">
    <location>
        <begin position="497"/>
        <end position="519"/>
    </location>
</feature>
<name>A0A8V5HF57_MELUD</name>
<feature type="compositionally biased region" description="Polar residues" evidence="8">
    <location>
        <begin position="464"/>
        <end position="492"/>
    </location>
</feature>
<feature type="compositionally biased region" description="Polar residues" evidence="8">
    <location>
        <begin position="520"/>
        <end position="532"/>
    </location>
</feature>
<feature type="compositionally biased region" description="Acidic residues" evidence="8">
    <location>
        <begin position="536"/>
        <end position="546"/>
    </location>
</feature>
<comment type="subcellular location">
    <subcellularLocation>
        <location evidence="7">Cytoplasm</location>
    </subcellularLocation>
</comment>
<proteinExistence type="predicted"/>
<dbReference type="SMART" id="SM00184">
    <property type="entry name" value="RING"/>
    <property type="match status" value="1"/>
</dbReference>
<dbReference type="EC" id="2.3.2.27" evidence="7"/>
<dbReference type="Ensembl" id="ENSMUNT00000029954.1">
    <property type="protein sequence ID" value="ENSMUNP00000027843.1"/>
    <property type="gene ID" value="ENSMUNG00000021584.1"/>
</dbReference>
<dbReference type="Gene3D" id="3.30.40.10">
    <property type="entry name" value="Zinc/RING finger domain, C3HC4 (zinc finger)"/>
    <property type="match status" value="1"/>
</dbReference>
<keyword evidence="3 7" id="KW-0479">Metal-binding</keyword>
<evidence type="ECO:0000256" key="7">
    <source>
        <dbReference type="RuleBase" id="RU369081"/>
    </source>
</evidence>
<keyword evidence="7" id="KW-0963">Cytoplasm</keyword>
<keyword evidence="5 7" id="KW-0833">Ubl conjugation pathway</keyword>
<feature type="compositionally biased region" description="Low complexity" evidence="8">
    <location>
        <begin position="645"/>
        <end position="658"/>
    </location>
</feature>
<dbReference type="Pfam" id="PF26192">
    <property type="entry name" value="RNF157-like_N"/>
    <property type="match status" value="1"/>
</dbReference>
<keyword evidence="4 7" id="KW-0863">Zinc-finger</keyword>